<dbReference type="EMBL" id="JAPUUL010000109">
    <property type="protein sequence ID" value="KAJ8132581.1"/>
    <property type="molecule type" value="Genomic_DNA"/>
</dbReference>
<proteinExistence type="predicted"/>
<dbReference type="Proteomes" id="UP001153332">
    <property type="component" value="Unassembled WGS sequence"/>
</dbReference>
<comment type="caution">
    <text evidence="1">The sequence shown here is derived from an EMBL/GenBank/DDBJ whole genome shotgun (WGS) entry which is preliminary data.</text>
</comment>
<evidence type="ECO:0000313" key="1">
    <source>
        <dbReference type="EMBL" id="KAJ8132581.1"/>
    </source>
</evidence>
<keyword evidence="2" id="KW-1185">Reference proteome</keyword>
<organism evidence="1 2">
    <name type="scientific">Lasiodiplodia mahajangana</name>
    <dbReference type="NCBI Taxonomy" id="1108764"/>
    <lineage>
        <taxon>Eukaryota</taxon>
        <taxon>Fungi</taxon>
        <taxon>Dikarya</taxon>
        <taxon>Ascomycota</taxon>
        <taxon>Pezizomycotina</taxon>
        <taxon>Dothideomycetes</taxon>
        <taxon>Dothideomycetes incertae sedis</taxon>
        <taxon>Botryosphaeriales</taxon>
        <taxon>Botryosphaeriaceae</taxon>
        <taxon>Lasiodiplodia</taxon>
    </lineage>
</organism>
<name>A0ACC2JYN0_9PEZI</name>
<accession>A0ACC2JYN0</accession>
<reference evidence="1" key="1">
    <citation type="submission" date="2022-12" db="EMBL/GenBank/DDBJ databases">
        <title>Genome Sequence of Lasiodiplodia mahajangana.</title>
        <authorList>
            <person name="Buettner E."/>
        </authorList>
    </citation>
    <scope>NUCLEOTIDE SEQUENCE</scope>
    <source>
        <strain evidence="1">VT137</strain>
    </source>
</reference>
<sequence>MKSQALFLLVLADFSFAAQYSVDSTCRSDDALFNGVKGAIQEGIDLADNALTVMADHADDKWVEKMAKYILGADGYDDKFLQAKDSFAHVKAYEREPSQLEPQDASWKSARSNADVEIYCGSSRFTKEEGKVLWTDQAMQRSILSLEKAAIDQCYRTDFVLGSGDKAPKAMTKSSDRPNLKEYLKAKETDPNAKRSDYTAEYPGIACSMDICTWFTTRAALDGWPIINADRVDKCKTDEFKAGLKDETPADGLKTIGSTMLHELTHTNQGGKLIDVPEDQRPDDVKSCYGWLCIGGLKNERNADSIAMLGIAMQVWSLGHYIEEDGDDKHDGYERGTTHNFTSDGRWAGRLRSSWGPHWECEEVAMGEYSRNLKRRFHYHAFSLLVVCKKTFLDVRDFMAEKTAFNFTDVETLDLVLQKSDEASGRSNHLWNFWDYARLNVRKINIALRLPVGFYKTLESETAISTADQHMNAASTACTTWATLWPAVCQCQQLRSLCIWLDHDNEYSWSVVKERLALRHITAALSERSQAHPREGLPRIDILVNLPNLHPGIARLDTHFTQDGPPLPFTIERRIRQRYHCEERAGGNLAVQYKADFPVMHELVELLEGPTMTLQELERLERRLWENGTNVGQLVTDVAGVGAWHDTFEA</sequence>
<protein>
    <submittedName>
        <fullName evidence="1">Uncharacterized protein</fullName>
    </submittedName>
</protein>
<gene>
    <name evidence="1" type="ORF">O1611_g1036</name>
</gene>
<evidence type="ECO:0000313" key="2">
    <source>
        <dbReference type="Proteomes" id="UP001153332"/>
    </source>
</evidence>